<gene>
    <name evidence="9" type="ORF">ACFQZM_08450</name>
</gene>
<feature type="transmembrane region" description="Helical" evidence="7">
    <location>
        <begin position="329"/>
        <end position="353"/>
    </location>
</feature>
<keyword evidence="5 7" id="KW-0472">Membrane</keyword>
<name>A0ABW2XEW6_9ACTN</name>
<organism evidence="9 10">
    <name type="scientific">Actinomadura fibrosa</name>
    <dbReference type="NCBI Taxonomy" id="111802"/>
    <lineage>
        <taxon>Bacteria</taxon>
        <taxon>Bacillati</taxon>
        <taxon>Actinomycetota</taxon>
        <taxon>Actinomycetes</taxon>
        <taxon>Streptosporangiales</taxon>
        <taxon>Thermomonosporaceae</taxon>
        <taxon>Actinomadura</taxon>
    </lineage>
</organism>
<evidence type="ECO:0000256" key="5">
    <source>
        <dbReference type="ARBA" id="ARBA00023136"/>
    </source>
</evidence>
<feature type="transmembrane region" description="Helical" evidence="7">
    <location>
        <begin position="434"/>
        <end position="455"/>
    </location>
</feature>
<feature type="transmembrane region" description="Helical" evidence="7">
    <location>
        <begin position="374"/>
        <end position="396"/>
    </location>
</feature>
<keyword evidence="2" id="KW-1003">Cell membrane</keyword>
<feature type="transmembrane region" description="Helical" evidence="7">
    <location>
        <begin position="770"/>
        <end position="792"/>
    </location>
</feature>
<dbReference type="PANTHER" id="PTHR30572">
    <property type="entry name" value="MEMBRANE COMPONENT OF TRANSPORTER-RELATED"/>
    <property type="match status" value="1"/>
</dbReference>
<keyword evidence="4 7" id="KW-1133">Transmembrane helix</keyword>
<dbReference type="PANTHER" id="PTHR30572:SF4">
    <property type="entry name" value="ABC TRANSPORTER PERMEASE YTRF"/>
    <property type="match status" value="1"/>
</dbReference>
<feature type="transmembrane region" description="Helical" evidence="7">
    <location>
        <begin position="681"/>
        <end position="699"/>
    </location>
</feature>
<feature type="transmembrane region" description="Helical" evidence="7">
    <location>
        <begin position="280"/>
        <end position="309"/>
    </location>
</feature>
<comment type="caution">
    <text evidence="9">The sequence shown here is derived from an EMBL/GenBank/DDBJ whole genome shotgun (WGS) entry which is preliminary data.</text>
</comment>
<evidence type="ECO:0000256" key="3">
    <source>
        <dbReference type="ARBA" id="ARBA00022692"/>
    </source>
</evidence>
<feature type="transmembrane region" description="Helical" evidence="7">
    <location>
        <begin position="461"/>
        <end position="482"/>
    </location>
</feature>
<protein>
    <submittedName>
        <fullName evidence="9">ABC transporter permease</fullName>
    </submittedName>
</protein>
<evidence type="ECO:0000256" key="7">
    <source>
        <dbReference type="SAM" id="Phobius"/>
    </source>
</evidence>
<keyword evidence="3 7" id="KW-0812">Transmembrane</keyword>
<evidence type="ECO:0000256" key="6">
    <source>
        <dbReference type="ARBA" id="ARBA00038076"/>
    </source>
</evidence>
<reference evidence="10" key="1">
    <citation type="journal article" date="2019" name="Int. J. Syst. Evol. Microbiol.">
        <title>The Global Catalogue of Microorganisms (GCM) 10K type strain sequencing project: providing services to taxonomists for standard genome sequencing and annotation.</title>
        <authorList>
            <consortium name="The Broad Institute Genomics Platform"/>
            <consortium name="The Broad Institute Genome Sequencing Center for Infectious Disease"/>
            <person name="Wu L."/>
            <person name="Ma J."/>
        </authorList>
    </citation>
    <scope>NUCLEOTIDE SEQUENCE [LARGE SCALE GENOMIC DNA]</scope>
    <source>
        <strain evidence="10">JCM 9371</strain>
    </source>
</reference>
<dbReference type="RefSeq" id="WP_131760651.1">
    <property type="nucleotide sequence ID" value="NZ_CAACUY010000125.1"/>
</dbReference>
<dbReference type="Proteomes" id="UP001597063">
    <property type="component" value="Unassembled WGS sequence"/>
</dbReference>
<feature type="domain" description="ABC3 transporter permease C-terminal" evidence="8">
    <location>
        <begin position="237"/>
        <end position="352"/>
    </location>
</feature>
<accession>A0ABW2XEW6</accession>
<evidence type="ECO:0000256" key="1">
    <source>
        <dbReference type="ARBA" id="ARBA00004651"/>
    </source>
</evidence>
<proteinExistence type="inferred from homology"/>
<sequence length="800" mass="80731">MLTIAFSTLRTRVMSFAGTFLALSLGAALIAAMGQVLATTAGSPERGPQRYASAPVVVVPDGRLKVEGRLGETSAPLAEPRGLPESLTGRFPGAVEDRVFAARLAGGPAAVGRPWSASRVAPQRLLRGDAPAGAQEIVVGGGARVGSRVRVVTAEGAKPYTVVGVTSAPGAVFFSDAEAARLSPRVDALALWLPAQEVRAAVGSAARVLTGQDRALVDPTREDDEEARDNANTIVGIAAGFALFIAVFVVSSTFAFAAARRRREFALLRSVGATPGQVRGMLYGEAAIVALPAAVPGAVAGPFLTGPILDWLAGLGMAPDWLVPSTAVWPSAVACATGVVVALSGVAFAAGRAGRVRPAEAMREVAVERRAMTWGRWAVGATVAGTALVSMALTAVSGPAEATNNKSFVPIVMLLVVGAGILAPALVRPLTRLPAALLGGLRGAGGTLVPAAAAASPRQTAAVAAPVLIAVGLAAALLGGAAMTDATKAAVQAAPVRADYLVLPTGSAGLDRELVEHLRALPGVDVAVTAPTSVYTLEGGAVLVQRPAEAVDPARLPAVLDAPLTAGSFSDLGDDGIIVSGTAWKTRLGATVKVWRADGSETSLKVVGVLGDGAQADSYLTQAHARSAPATTAYVKLRPGTSPATARAALERAVSGHNARAVTKADWKAETGEQRDSASRLGLLVVLGIILAYAAIALVNTSLMAASGRAAERGALRLLGATRGQVLRYAAGEALLVVAIGVVLAAGVAAVGLAGLWASLRQLAEPIAVGLPWPPVVAVAGGCALLGVLASIGPAMRWPR</sequence>
<dbReference type="InterPro" id="IPR050250">
    <property type="entry name" value="Macrolide_Exporter_MacB"/>
</dbReference>
<comment type="subcellular location">
    <subcellularLocation>
        <location evidence="1">Cell membrane</location>
        <topology evidence="1">Multi-pass membrane protein</topology>
    </subcellularLocation>
</comment>
<evidence type="ECO:0000256" key="2">
    <source>
        <dbReference type="ARBA" id="ARBA00022475"/>
    </source>
</evidence>
<feature type="domain" description="ABC3 transporter permease C-terminal" evidence="8">
    <location>
        <begin position="685"/>
        <end position="797"/>
    </location>
</feature>
<feature type="transmembrane region" description="Helical" evidence="7">
    <location>
        <begin position="734"/>
        <end position="758"/>
    </location>
</feature>
<evidence type="ECO:0000313" key="9">
    <source>
        <dbReference type="EMBL" id="MFD0684522.1"/>
    </source>
</evidence>
<dbReference type="Pfam" id="PF02687">
    <property type="entry name" value="FtsX"/>
    <property type="match status" value="2"/>
</dbReference>
<dbReference type="InterPro" id="IPR003838">
    <property type="entry name" value="ABC3_permease_C"/>
</dbReference>
<evidence type="ECO:0000259" key="8">
    <source>
        <dbReference type="Pfam" id="PF02687"/>
    </source>
</evidence>
<feature type="transmembrane region" description="Helical" evidence="7">
    <location>
        <begin position="408"/>
        <end position="427"/>
    </location>
</feature>
<comment type="similarity">
    <text evidence="6">Belongs to the ABC-4 integral membrane protein family.</text>
</comment>
<evidence type="ECO:0000256" key="4">
    <source>
        <dbReference type="ARBA" id="ARBA00022989"/>
    </source>
</evidence>
<evidence type="ECO:0000313" key="10">
    <source>
        <dbReference type="Proteomes" id="UP001597063"/>
    </source>
</evidence>
<feature type="transmembrane region" description="Helical" evidence="7">
    <location>
        <begin position="234"/>
        <end position="259"/>
    </location>
</feature>
<keyword evidence="10" id="KW-1185">Reference proteome</keyword>
<dbReference type="EMBL" id="JBHTGP010000003">
    <property type="protein sequence ID" value="MFD0684522.1"/>
    <property type="molecule type" value="Genomic_DNA"/>
</dbReference>